<dbReference type="Proteomes" id="UP000076420">
    <property type="component" value="Unassembled WGS sequence"/>
</dbReference>
<proteinExistence type="predicted"/>
<evidence type="ECO:0000256" key="1">
    <source>
        <dbReference type="SAM" id="MobiDB-lite"/>
    </source>
</evidence>
<dbReference type="AlphaFoldDB" id="A0A2C9L9W6"/>
<dbReference type="VEuPathDB" id="VectorBase:BGLB028555"/>
<evidence type="ECO:0000256" key="2">
    <source>
        <dbReference type="SAM" id="Phobius"/>
    </source>
</evidence>
<accession>A0A2C9L9W6</accession>
<dbReference type="VEuPathDB" id="VectorBase:BGLAX_027477"/>
<organism evidence="3 4">
    <name type="scientific">Biomphalaria glabrata</name>
    <name type="common">Bloodfluke planorb</name>
    <name type="synonym">Freshwater snail</name>
    <dbReference type="NCBI Taxonomy" id="6526"/>
    <lineage>
        <taxon>Eukaryota</taxon>
        <taxon>Metazoa</taxon>
        <taxon>Spiralia</taxon>
        <taxon>Lophotrochozoa</taxon>
        <taxon>Mollusca</taxon>
        <taxon>Gastropoda</taxon>
        <taxon>Heterobranchia</taxon>
        <taxon>Euthyneura</taxon>
        <taxon>Panpulmonata</taxon>
        <taxon>Hygrophila</taxon>
        <taxon>Lymnaeoidea</taxon>
        <taxon>Planorbidae</taxon>
        <taxon>Biomphalaria</taxon>
    </lineage>
</organism>
<keyword evidence="2" id="KW-0812">Transmembrane</keyword>
<evidence type="ECO:0000313" key="4">
    <source>
        <dbReference type="Proteomes" id="UP000076420"/>
    </source>
</evidence>
<protein>
    <submittedName>
        <fullName evidence="3">Uncharacterized protein</fullName>
    </submittedName>
</protein>
<feature type="region of interest" description="Disordered" evidence="1">
    <location>
        <begin position="206"/>
        <end position="226"/>
    </location>
</feature>
<keyword evidence="2" id="KW-1133">Transmembrane helix</keyword>
<evidence type="ECO:0000313" key="3">
    <source>
        <dbReference type="EnsemblMetazoa" id="BGLB028555-PA"/>
    </source>
</evidence>
<name>A0A2C9L9W6_BIOGL</name>
<keyword evidence="2" id="KW-0472">Membrane</keyword>
<reference evidence="3" key="1">
    <citation type="submission" date="2020-05" db="UniProtKB">
        <authorList>
            <consortium name="EnsemblMetazoa"/>
        </authorList>
    </citation>
    <scope>IDENTIFICATION</scope>
    <source>
        <strain evidence="3">BB02</strain>
    </source>
</reference>
<sequence length="259" mass="30025">MPENSQKHFRGYINNEVSIRIKVYGHPIPKDIQLMKGKELEKLNQTKYNASLVNLDKPFIYIDVIIREIQEEDFTNYFLKVDNGIGKPLLWEFMVVKGDSISKDNTVVIASSMVGTIFCLVFVGVYVYKKRKQKVSREPSQQRTVRYQNIELQPTEVFVNQYEIRRTVPLPDDYENENQVPRTVSREPNQQQTVRHQNIELQPIVPPPEVHVTDDEQTTTGKPFPFGTGLQREFVLSHKLRGGPSRIPIRSPYLQGIVK</sequence>
<feature type="transmembrane region" description="Helical" evidence="2">
    <location>
        <begin position="107"/>
        <end position="128"/>
    </location>
</feature>
<dbReference type="EnsemblMetazoa" id="BGLB028555-RA">
    <property type="protein sequence ID" value="BGLB028555-PA"/>
    <property type="gene ID" value="BGLB028555"/>
</dbReference>